<dbReference type="EMBL" id="JARH01000012">
    <property type="protein sequence ID" value="EXF86444.1"/>
    <property type="molecule type" value="Genomic_DNA"/>
</dbReference>
<accession>A0A010S6R6</accession>
<reference evidence="2 3" key="1">
    <citation type="submission" date="2014-02" db="EMBL/GenBank/DDBJ databases">
        <title>The genome sequence of Colletotrichum fioriniae PJ7.</title>
        <authorList>
            <person name="Baroncelli R."/>
            <person name="Thon M.R."/>
        </authorList>
    </citation>
    <scope>NUCLEOTIDE SEQUENCE [LARGE SCALE GENOMIC DNA]</scope>
    <source>
        <strain evidence="2 3">PJ7</strain>
    </source>
</reference>
<feature type="transmembrane region" description="Helical" evidence="1">
    <location>
        <begin position="129"/>
        <end position="158"/>
    </location>
</feature>
<dbReference type="Proteomes" id="UP000020467">
    <property type="component" value="Unassembled WGS sequence"/>
</dbReference>
<protein>
    <submittedName>
        <fullName evidence="2">Uncharacterized protein</fullName>
    </submittedName>
</protein>
<dbReference type="KEGG" id="cfj:CFIO01_00141"/>
<evidence type="ECO:0000313" key="3">
    <source>
        <dbReference type="Proteomes" id="UP000020467"/>
    </source>
</evidence>
<feature type="transmembrane region" description="Helical" evidence="1">
    <location>
        <begin position="7"/>
        <end position="31"/>
    </location>
</feature>
<feature type="transmembrane region" description="Helical" evidence="1">
    <location>
        <begin position="43"/>
        <end position="68"/>
    </location>
</feature>
<keyword evidence="1" id="KW-0812">Transmembrane</keyword>
<keyword evidence="1" id="KW-1133">Transmembrane helix</keyword>
<dbReference type="OrthoDB" id="4795428at2759"/>
<evidence type="ECO:0000313" key="2">
    <source>
        <dbReference type="EMBL" id="EXF86444.1"/>
    </source>
</evidence>
<dbReference type="HOGENOM" id="CLU_936931_0_0_1"/>
<evidence type="ECO:0000256" key="1">
    <source>
        <dbReference type="SAM" id="Phobius"/>
    </source>
</evidence>
<sequence>MTALTNPFYLAIRTIWPPTLLAATFTLFIPPLEKVFYRADLSIAYHIFAAASVHLSLVINAAIVMTPLKSKFQNIKKNEHVFSQMGTFNRWLVECYLHSLFFLPNLFGPIIVCWVLFADNRYLDNLAHLYGFVVGMLHAPLLLSLVVHLIVHLTFCILRWIVAKASWLVWTVSDYIPQNPCESTQKFLLALHIWLEELPEETAAAIDRKLFRTEWFFLQLVAGVACTSLVCMLYTMIVDTFRPCLQRLVVHLTAEVLLYIGDFIFEVGRWIEGLVGRQTIWEDMNL</sequence>
<comment type="caution">
    <text evidence="2">The sequence shown here is derived from an EMBL/GenBank/DDBJ whole genome shotgun (WGS) entry which is preliminary data.</text>
</comment>
<dbReference type="eggNOG" id="ENOG502T64H">
    <property type="taxonomic scope" value="Eukaryota"/>
</dbReference>
<feature type="transmembrane region" description="Helical" evidence="1">
    <location>
        <begin position="215"/>
        <end position="237"/>
    </location>
</feature>
<keyword evidence="3" id="KW-1185">Reference proteome</keyword>
<name>A0A010S6R6_9PEZI</name>
<dbReference type="AlphaFoldDB" id="A0A010S6R6"/>
<keyword evidence="1" id="KW-0472">Membrane</keyword>
<feature type="transmembrane region" description="Helical" evidence="1">
    <location>
        <begin position="95"/>
        <end position="117"/>
    </location>
</feature>
<organism evidence="2 3">
    <name type="scientific">Colletotrichum fioriniae PJ7</name>
    <dbReference type="NCBI Taxonomy" id="1445577"/>
    <lineage>
        <taxon>Eukaryota</taxon>
        <taxon>Fungi</taxon>
        <taxon>Dikarya</taxon>
        <taxon>Ascomycota</taxon>
        <taxon>Pezizomycotina</taxon>
        <taxon>Sordariomycetes</taxon>
        <taxon>Hypocreomycetidae</taxon>
        <taxon>Glomerellales</taxon>
        <taxon>Glomerellaceae</taxon>
        <taxon>Colletotrichum</taxon>
        <taxon>Colletotrichum acutatum species complex</taxon>
    </lineage>
</organism>
<gene>
    <name evidence="2" type="ORF">CFIO01_00141</name>
</gene>
<proteinExistence type="predicted"/>